<gene>
    <name evidence="10" type="primary">LOC113394698</name>
</gene>
<dbReference type="RefSeq" id="XP_026487902.2">
    <property type="nucleotide sequence ID" value="XM_026632117.2"/>
</dbReference>
<evidence type="ECO:0000256" key="6">
    <source>
        <dbReference type="ARBA" id="ARBA00023274"/>
    </source>
</evidence>
<evidence type="ECO:0000256" key="1">
    <source>
        <dbReference type="ARBA" id="ARBA00004173"/>
    </source>
</evidence>
<evidence type="ECO:0000256" key="4">
    <source>
        <dbReference type="ARBA" id="ARBA00022980"/>
    </source>
</evidence>
<dbReference type="AlphaFoldDB" id="A0A8B8HU18"/>
<keyword evidence="6" id="KW-0687">Ribonucleoprotein</keyword>
<comment type="subcellular location">
    <subcellularLocation>
        <location evidence="1">Mitochondrion</location>
    </subcellularLocation>
</comment>
<keyword evidence="4" id="KW-0689">Ribosomal protein</keyword>
<dbReference type="PANTHER" id="PTHR33618:SF1">
    <property type="entry name" value="LARGE RIBOSOMAL SUBUNIT PROTEIN ML53"/>
    <property type="match status" value="1"/>
</dbReference>
<dbReference type="Proteomes" id="UP001652626">
    <property type="component" value="Chromosome 2"/>
</dbReference>
<evidence type="ECO:0000256" key="8">
    <source>
        <dbReference type="ARBA" id="ARBA00042721"/>
    </source>
</evidence>
<accession>A0A8B8HU18</accession>
<dbReference type="InterPro" id="IPR019716">
    <property type="entry name" value="Ribosomal_mL53"/>
</dbReference>
<sequence length="144" mass="15873">MSIPYSGTIRRSGGVVSAIGKQLRGVNLKAAKRITVKFDPFGENVTHTRNFLHYLSSPKIILTNPNCSLKTEIVCDRSEPTIDIALVPSIAETAKLNKVTFKSGNLTCLELLQLLNKHISSLAPEDQITNTIQTKLEKKKGKKK</sequence>
<dbReference type="PANTHER" id="PTHR33618">
    <property type="entry name" value="39S RIBOSOMAL PROTEIN L53, MITOCHONDRIAL"/>
    <property type="match status" value="1"/>
</dbReference>
<proteinExistence type="inferred from homology"/>
<dbReference type="InterPro" id="IPR052473">
    <property type="entry name" value="mtLSU_mL53"/>
</dbReference>
<dbReference type="OMA" id="CDRQPAN"/>
<dbReference type="Gene3D" id="3.40.30.10">
    <property type="entry name" value="Glutaredoxin"/>
    <property type="match status" value="1"/>
</dbReference>
<reference evidence="9" key="1">
    <citation type="submission" date="2025-05" db="UniProtKB">
        <authorList>
            <consortium name="RefSeq"/>
        </authorList>
    </citation>
    <scope>NUCLEOTIDE SEQUENCE [LARGE SCALE GENOMIC DNA]</scope>
</reference>
<keyword evidence="5" id="KW-0496">Mitochondrion</keyword>
<dbReference type="OrthoDB" id="6618793at2759"/>
<comment type="similarity">
    <text evidence="2">Belongs to the mitochondrion-specific ribosomal protein mL53 family.</text>
</comment>
<evidence type="ECO:0000256" key="5">
    <source>
        <dbReference type="ARBA" id="ARBA00023128"/>
    </source>
</evidence>
<evidence type="ECO:0000313" key="9">
    <source>
        <dbReference type="Proteomes" id="UP001652626"/>
    </source>
</evidence>
<organism evidence="9 10">
    <name type="scientific">Vanessa tameamea</name>
    <name type="common">Kamehameha butterfly</name>
    <dbReference type="NCBI Taxonomy" id="334116"/>
    <lineage>
        <taxon>Eukaryota</taxon>
        <taxon>Metazoa</taxon>
        <taxon>Ecdysozoa</taxon>
        <taxon>Arthropoda</taxon>
        <taxon>Hexapoda</taxon>
        <taxon>Insecta</taxon>
        <taxon>Pterygota</taxon>
        <taxon>Neoptera</taxon>
        <taxon>Endopterygota</taxon>
        <taxon>Lepidoptera</taxon>
        <taxon>Glossata</taxon>
        <taxon>Ditrysia</taxon>
        <taxon>Papilionoidea</taxon>
        <taxon>Nymphalidae</taxon>
        <taxon>Nymphalinae</taxon>
        <taxon>Vanessa</taxon>
    </lineage>
</organism>
<dbReference type="Pfam" id="PF10780">
    <property type="entry name" value="MRP_L53"/>
    <property type="match status" value="1"/>
</dbReference>
<dbReference type="GeneID" id="113394698"/>
<protein>
    <recommendedName>
        <fullName evidence="7">Large ribosomal subunit protein mL53</fullName>
    </recommendedName>
    <alternativeName>
        <fullName evidence="8">39S ribosomal protein L53, mitochondrial</fullName>
    </alternativeName>
</protein>
<evidence type="ECO:0000256" key="7">
    <source>
        <dbReference type="ARBA" id="ARBA00035180"/>
    </source>
</evidence>
<evidence type="ECO:0000313" key="10">
    <source>
        <dbReference type="RefSeq" id="XP_026487902.2"/>
    </source>
</evidence>
<name>A0A8B8HU18_VANTA</name>
<evidence type="ECO:0000256" key="3">
    <source>
        <dbReference type="ARBA" id="ARBA00022946"/>
    </source>
</evidence>
<dbReference type="GO" id="GO:0005762">
    <property type="term" value="C:mitochondrial large ribosomal subunit"/>
    <property type="evidence" value="ECO:0007669"/>
    <property type="project" value="TreeGrafter"/>
</dbReference>
<keyword evidence="9" id="KW-1185">Reference proteome</keyword>
<keyword evidence="3" id="KW-0809">Transit peptide</keyword>
<reference evidence="10" key="2">
    <citation type="submission" date="2025-08" db="UniProtKB">
        <authorList>
            <consortium name="RefSeq"/>
        </authorList>
    </citation>
    <scope>IDENTIFICATION</scope>
    <source>
        <tissue evidence="10">Whole body</tissue>
    </source>
</reference>
<evidence type="ECO:0000256" key="2">
    <source>
        <dbReference type="ARBA" id="ARBA00005557"/>
    </source>
</evidence>